<comment type="caution">
    <text evidence="1">The sequence shown here is derived from an EMBL/GenBank/DDBJ whole genome shotgun (WGS) entry which is preliminary data.</text>
</comment>
<dbReference type="Proteomes" id="UP000623467">
    <property type="component" value="Unassembled WGS sequence"/>
</dbReference>
<keyword evidence="2" id="KW-1185">Reference proteome</keyword>
<accession>A0A8H7D2N9</accession>
<sequence>MDVDQALGFPLTRLPLDVIEPILCRVESRRDLVSFAATSIACKTLVIPRHTEYRTLRVRDRPEVWAHLAQRPDLSRNIREVIIRGTSPMKSCSQPERYPVTWVDAASQSDPPETIIANMCEALRNMDNLRSFTWICAWNPSGLYVHLPHYHASVFQVLKDSKSLVRFKMVDKMALGTLSTGPVAEEEYPLWHIANLQSLFIRPLEWWPKGMNSLLLRSPNLQALDIRLPNDGSSVFTSCSFPQLRRLNLNSTGSSSEREVIQFLQNHPTIQDLRWYPHNDELQLGHGSLPNLKTLITSPEIACSVLADPTVPNRVIECVSQLSITDATLAILDAIDTSRLRDLRVWRYSGLETINRLAELFPNLTRLEVPKFGIPTRDDTENENYTIDDYILTLSKFRCLEYLLDSAIWPMLLLDSEKITSLAIRCPNLQRLGHYNSGKSQYVDIVFRREGREVLWTEETAEKEWHS</sequence>
<dbReference type="EMBL" id="JACAZH010000009">
    <property type="protein sequence ID" value="KAF7359275.1"/>
    <property type="molecule type" value="Genomic_DNA"/>
</dbReference>
<dbReference type="InterPro" id="IPR032675">
    <property type="entry name" value="LRR_dom_sf"/>
</dbReference>
<dbReference type="AlphaFoldDB" id="A0A8H7D2N9"/>
<protein>
    <submittedName>
        <fullName evidence="1">F-box domain-containing protein</fullName>
    </submittedName>
</protein>
<dbReference type="Gene3D" id="3.80.10.10">
    <property type="entry name" value="Ribonuclease Inhibitor"/>
    <property type="match status" value="1"/>
</dbReference>
<reference evidence="1" key="1">
    <citation type="submission" date="2020-05" db="EMBL/GenBank/DDBJ databases">
        <title>Mycena genomes resolve the evolution of fungal bioluminescence.</title>
        <authorList>
            <person name="Tsai I.J."/>
        </authorList>
    </citation>
    <scope>NUCLEOTIDE SEQUENCE</scope>
    <source>
        <strain evidence="1">160909Yilan</strain>
    </source>
</reference>
<gene>
    <name evidence="1" type="ORF">MSAN_01269900</name>
</gene>
<name>A0A8H7D2N9_9AGAR</name>
<dbReference type="OrthoDB" id="3270296at2759"/>
<evidence type="ECO:0000313" key="1">
    <source>
        <dbReference type="EMBL" id="KAF7359275.1"/>
    </source>
</evidence>
<evidence type="ECO:0000313" key="2">
    <source>
        <dbReference type="Proteomes" id="UP000623467"/>
    </source>
</evidence>
<proteinExistence type="predicted"/>
<organism evidence="1 2">
    <name type="scientific">Mycena sanguinolenta</name>
    <dbReference type="NCBI Taxonomy" id="230812"/>
    <lineage>
        <taxon>Eukaryota</taxon>
        <taxon>Fungi</taxon>
        <taxon>Dikarya</taxon>
        <taxon>Basidiomycota</taxon>
        <taxon>Agaricomycotina</taxon>
        <taxon>Agaricomycetes</taxon>
        <taxon>Agaricomycetidae</taxon>
        <taxon>Agaricales</taxon>
        <taxon>Marasmiineae</taxon>
        <taxon>Mycenaceae</taxon>
        <taxon>Mycena</taxon>
    </lineage>
</organism>